<dbReference type="Proteomes" id="UP000198211">
    <property type="component" value="Unassembled WGS sequence"/>
</dbReference>
<feature type="region of interest" description="Disordered" evidence="1">
    <location>
        <begin position="44"/>
        <end position="104"/>
    </location>
</feature>
<keyword evidence="3" id="KW-1185">Reference proteome</keyword>
<protein>
    <submittedName>
        <fullName evidence="2">Uncharacterized protein</fullName>
    </submittedName>
</protein>
<feature type="compositionally biased region" description="Basic residues" evidence="1">
    <location>
        <begin position="83"/>
        <end position="104"/>
    </location>
</feature>
<evidence type="ECO:0000256" key="1">
    <source>
        <dbReference type="SAM" id="MobiDB-lite"/>
    </source>
</evidence>
<dbReference type="AlphaFoldDB" id="A0A225UGS5"/>
<accession>A0A225UGS5</accession>
<sequence>MSNSTCACCKHLVSWMAFEDHTKRGAARRCKACVNGPNSCLFWHREAPSPSAPKPTAEEERQERLETVRVTMGPPPQQTSETRKRRQRHRTQPRKRSKKVNHTK</sequence>
<evidence type="ECO:0000313" key="2">
    <source>
        <dbReference type="EMBL" id="OWY92173.1"/>
    </source>
</evidence>
<comment type="caution">
    <text evidence="2">The sequence shown here is derived from an EMBL/GenBank/DDBJ whole genome shotgun (WGS) entry which is preliminary data.</text>
</comment>
<evidence type="ECO:0000313" key="3">
    <source>
        <dbReference type="Proteomes" id="UP000198211"/>
    </source>
</evidence>
<dbReference type="EMBL" id="NBNE01018655">
    <property type="protein sequence ID" value="OWY92173.1"/>
    <property type="molecule type" value="Genomic_DNA"/>
</dbReference>
<proteinExistence type="predicted"/>
<gene>
    <name evidence="2" type="ORF">PHMEG_00038932</name>
</gene>
<reference evidence="3" key="1">
    <citation type="submission" date="2017-03" db="EMBL/GenBank/DDBJ databases">
        <title>Phytopthora megakarya and P. palmivora, two closely related causual agents of cacao black pod achieved similar genome size and gene model numbers by different mechanisms.</title>
        <authorList>
            <person name="Ali S."/>
            <person name="Shao J."/>
            <person name="Larry D.J."/>
            <person name="Kronmiller B."/>
            <person name="Shen D."/>
            <person name="Strem M.D."/>
            <person name="Melnick R.L."/>
            <person name="Guiltinan M.J."/>
            <person name="Tyler B.M."/>
            <person name="Meinhardt L.W."/>
            <person name="Bailey B.A."/>
        </authorList>
    </citation>
    <scope>NUCLEOTIDE SEQUENCE [LARGE SCALE GENOMIC DNA]</scope>
    <source>
        <strain evidence="3">zdho120</strain>
    </source>
</reference>
<feature type="compositionally biased region" description="Basic and acidic residues" evidence="1">
    <location>
        <begin position="56"/>
        <end position="67"/>
    </location>
</feature>
<organism evidence="2 3">
    <name type="scientific">Phytophthora megakarya</name>
    <dbReference type="NCBI Taxonomy" id="4795"/>
    <lineage>
        <taxon>Eukaryota</taxon>
        <taxon>Sar</taxon>
        <taxon>Stramenopiles</taxon>
        <taxon>Oomycota</taxon>
        <taxon>Peronosporomycetes</taxon>
        <taxon>Peronosporales</taxon>
        <taxon>Peronosporaceae</taxon>
        <taxon>Phytophthora</taxon>
    </lineage>
</organism>
<name>A0A225UGS5_9STRA</name>